<name>A0AAN9R5T5_CANGL</name>
<proteinExistence type="predicted"/>
<sequence length="257" mass="29790">MESESKQVKHTMGTKLGVLDTLKEAVTFYVKNINFIIFTFLISLPFFFVMVYFEILFQETLVVTPEIISVLPFHERSYFGFYSMDTYITTKSFSKDYLPALVQLIFIYLVPLHVLEFCSAVVTVDLASKLRSEENNMSLKDMFKRSIDMSIIKGTFITSLYMLFLSTCLLIAFPWTESNCYSFFRVFGYRIFFVICFLAFAKLLMIYLEWSAIWNMSIVVSVLEGVYGVGALRVAYFFSRGNQKVDEELGKDLENDS</sequence>
<dbReference type="Proteomes" id="UP001367508">
    <property type="component" value="Unassembled WGS sequence"/>
</dbReference>
<organism evidence="2 3">
    <name type="scientific">Canavalia gladiata</name>
    <name type="common">Sword bean</name>
    <name type="synonym">Dolichos gladiatus</name>
    <dbReference type="NCBI Taxonomy" id="3824"/>
    <lineage>
        <taxon>Eukaryota</taxon>
        <taxon>Viridiplantae</taxon>
        <taxon>Streptophyta</taxon>
        <taxon>Embryophyta</taxon>
        <taxon>Tracheophyta</taxon>
        <taxon>Spermatophyta</taxon>
        <taxon>Magnoliopsida</taxon>
        <taxon>eudicotyledons</taxon>
        <taxon>Gunneridae</taxon>
        <taxon>Pentapetalae</taxon>
        <taxon>rosids</taxon>
        <taxon>fabids</taxon>
        <taxon>Fabales</taxon>
        <taxon>Fabaceae</taxon>
        <taxon>Papilionoideae</taxon>
        <taxon>50 kb inversion clade</taxon>
        <taxon>NPAAA clade</taxon>
        <taxon>indigoferoid/millettioid clade</taxon>
        <taxon>Phaseoleae</taxon>
        <taxon>Canavalia</taxon>
    </lineage>
</organism>
<dbReference type="AlphaFoldDB" id="A0AAN9R5T5"/>
<keyword evidence="1" id="KW-0812">Transmembrane</keyword>
<feature type="transmembrane region" description="Helical" evidence="1">
    <location>
        <begin position="151"/>
        <end position="175"/>
    </location>
</feature>
<evidence type="ECO:0008006" key="4">
    <source>
        <dbReference type="Google" id="ProtNLM"/>
    </source>
</evidence>
<feature type="transmembrane region" description="Helical" evidence="1">
    <location>
        <begin position="105"/>
        <end position="130"/>
    </location>
</feature>
<keyword evidence="1" id="KW-1133">Transmembrane helix</keyword>
<protein>
    <recommendedName>
        <fullName evidence="4">Transmembrane protein</fullName>
    </recommendedName>
</protein>
<feature type="transmembrane region" description="Helical" evidence="1">
    <location>
        <begin position="187"/>
        <end position="208"/>
    </location>
</feature>
<keyword evidence="3" id="KW-1185">Reference proteome</keyword>
<feature type="transmembrane region" description="Helical" evidence="1">
    <location>
        <begin position="33"/>
        <end position="53"/>
    </location>
</feature>
<keyword evidence="1" id="KW-0472">Membrane</keyword>
<dbReference type="EMBL" id="JAYMYQ010000001">
    <property type="protein sequence ID" value="KAK7358999.1"/>
    <property type="molecule type" value="Genomic_DNA"/>
</dbReference>
<evidence type="ECO:0000256" key="1">
    <source>
        <dbReference type="SAM" id="Phobius"/>
    </source>
</evidence>
<evidence type="ECO:0000313" key="3">
    <source>
        <dbReference type="Proteomes" id="UP001367508"/>
    </source>
</evidence>
<reference evidence="2 3" key="1">
    <citation type="submission" date="2024-01" db="EMBL/GenBank/DDBJ databases">
        <title>The genomes of 5 underutilized Papilionoideae crops provide insights into root nodulation and disease resistanc.</title>
        <authorList>
            <person name="Jiang F."/>
        </authorList>
    </citation>
    <scope>NUCLEOTIDE SEQUENCE [LARGE SCALE GENOMIC DNA]</scope>
    <source>
        <strain evidence="2">LVBAO_FW01</strain>
        <tissue evidence="2">Leaves</tissue>
    </source>
</reference>
<dbReference type="PANTHER" id="PTHR36714">
    <property type="entry name" value="T23E23.1"/>
    <property type="match status" value="1"/>
</dbReference>
<gene>
    <name evidence="2" type="ORF">VNO77_00942</name>
</gene>
<evidence type="ECO:0000313" key="2">
    <source>
        <dbReference type="EMBL" id="KAK7358999.1"/>
    </source>
</evidence>
<accession>A0AAN9R5T5</accession>
<dbReference type="PANTHER" id="PTHR36714:SF4">
    <property type="entry name" value="TRANSMEMBRANE PROTEIN"/>
    <property type="match status" value="1"/>
</dbReference>
<comment type="caution">
    <text evidence="2">The sequence shown here is derived from an EMBL/GenBank/DDBJ whole genome shotgun (WGS) entry which is preliminary data.</text>
</comment>